<dbReference type="EMBL" id="OAPG01000007">
    <property type="protein sequence ID" value="SNX84786.1"/>
    <property type="molecule type" value="Genomic_DNA"/>
</dbReference>
<proteinExistence type="predicted"/>
<dbReference type="Proteomes" id="UP001294444">
    <property type="component" value="Unassembled WGS sequence"/>
</dbReference>
<evidence type="ECO:0000313" key="1">
    <source>
        <dbReference type="EMBL" id="SNX84786.1"/>
    </source>
</evidence>
<organism evidence="1 2">
    <name type="scientific">Melanopsichium pennsylvanicum</name>
    <dbReference type="NCBI Taxonomy" id="63383"/>
    <lineage>
        <taxon>Eukaryota</taxon>
        <taxon>Fungi</taxon>
        <taxon>Dikarya</taxon>
        <taxon>Basidiomycota</taxon>
        <taxon>Ustilaginomycotina</taxon>
        <taxon>Ustilaginomycetes</taxon>
        <taxon>Ustilaginales</taxon>
        <taxon>Ustilaginaceae</taxon>
        <taxon>Melanopsichium</taxon>
    </lineage>
</organism>
<evidence type="ECO:0000313" key="2">
    <source>
        <dbReference type="Proteomes" id="UP001294444"/>
    </source>
</evidence>
<dbReference type="AlphaFoldDB" id="A0AAJ4XMU2"/>
<name>A0AAJ4XMU2_9BASI</name>
<accession>A0AAJ4XMU2</accession>
<gene>
    <name evidence="1" type="ORF">MEPE_03495</name>
</gene>
<protein>
    <submittedName>
        <fullName evidence="1">Uncharacterized protein</fullName>
    </submittedName>
</protein>
<reference evidence="1" key="1">
    <citation type="submission" date="2023-10" db="EMBL/GenBank/DDBJ databases">
        <authorList>
            <person name="Guldener U."/>
        </authorList>
    </citation>
    <scope>NUCLEOTIDE SEQUENCE</scope>
    <source>
        <strain evidence="1">Mp4</strain>
    </source>
</reference>
<sequence>MKQLWILPSRVESGSSLVHQEQHLLADSFGPTFQLLVLKLFSGAASIVTCEALPSSNHKAAITIFRLELSSDLALIHCMPCIAYWISSKWGEGGEVRAYPGPANTRKTS</sequence>
<comment type="caution">
    <text evidence="1">The sequence shown here is derived from an EMBL/GenBank/DDBJ whole genome shotgun (WGS) entry which is preliminary data.</text>
</comment>
<keyword evidence="2" id="KW-1185">Reference proteome</keyword>